<reference evidence="2 3" key="1">
    <citation type="submission" date="2022-08" db="EMBL/GenBank/DDBJ databases">
        <authorList>
            <person name="Somphong A."/>
            <person name="Phongsopitanun W."/>
        </authorList>
    </citation>
    <scope>NUCLEOTIDE SEQUENCE [LARGE SCALE GENOMIC DNA]</scope>
    <source>
        <strain evidence="2 3">LP11</strain>
    </source>
</reference>
<feature type="compositionally biased region" description="Pro residues" evidence="1">
    <location>
        <begin position="306"/>
        <end position="320"/>
    </location>
</feature>
<sequence>MLEIVALSALTTFLMSVGNGAAGEMGKQLLVSTGALARRTLGGRTPLPATAEGWEALAGQMHARLGHDPRQAAEWALLVGSSSPPPASLVPTAGLPPAPRDFTDRQGVLKQLKGELTRPAAGRPRVALLYGPPGIGTTATALHLGAVHQGLFPDGQFYVDLRDGGGGPGVAPAAVLGRLLRAMGVAAERIPAPAGREDLYRRLTTGRRALIVIDHVTSMAQVRSLIPATPEVFLLVVVSGRPFLLEAERVAVPPLSDRYALRMLRNLAGREKVAGARARLPEVLRSCAGNAYALRTEAARLLADEPGPPGHPAGDGPPPEHPVHAAARTACRALPPETVRLCRLTALGGWPSVDARLAATAVGVEDVSEATRMLEEAVAVRLVEPLPADRYSFRPEVRRYLADSAGVEHGVAECAAAVARTLDALLNRVLHAAHAVLPQSWRTEPAPERGAACRDEAQGVAVLAAEVGNVVRAVTVAEEHGHLDTALRLARALWPLQLKAGHWDEVLPALHAATRCADRHRPDSRMAGALHFQLAHCLGELGRGEDADRAASAAVACERAAGHRRGEASAVELRGLLLLHRWEWEAAYERFTEAEAVYGEIISGQEGARDLPRALALVERHQGRALRGMGRFEESRRLLETAVAFFAAQGEGYNQARALTDLAETLHEEGDNARALDRITEAERLLPAAAVPHRQYLAGLRLRCETGRQEA</sequence>
<proteinExistence type="predicted"/>
<organism evidence="2 3">
    <name type="scientific">Streptomyces pyxinicus</name>
    <dbReference type="NCBI Taxonomy" id="2970331"/>
    <lineage>
        <taxon>Bacteria</taxon>
        <taxon>Bacillati</taxon>
        <taxon>Actinomycetota</taxon>
        <taxon>Actinomycetes</taxon>
        <taxon>Kitasatosporales</taxon>
        <taxon>Streptomycetaceae</taxon>
        <taxon>Streptomyces</taxon>
    </lineage>
</organism>
<accession>A0ABT2B3M1</accession>
<dbReference type="SUPFAM" id="SSF48452">
    <property type="entry name" value="TPR-like"/>
    <property type="match status" value="1"/>
</dbReference>
<comment type="caution">
    <text evidence="2">The sequence shown here is derived from an EMBL/GenBank/DDBJ whole genome shotgun (WGS) entry which is preliminary data.</text>
</comment>
<evidence type="ECO:0000256" key="1">
    <source>
        <dbReference type="SAM" id="MobiDB-lite"/>
    </source>
</evidence>
<keyword evidence="3" id="KW-1185">Reference proteome</keyword>
<dbReference type="InterPro" id="IPR011990">
    <property type="entry name" value="TPR-like_helical_dom_sf"/>
</dbReference>
<dbReference type="EMBL" id="JANUGP010000012">
    <property type="protein sequence ID" value="MCS0603101.1"/>
    <property type="molecule type" value="Genomic_DNA"/>
</dbReference>
<dbReference type="Proteomes" id="UP001205612">
    <property type="component" value="Unassembled WGS sequence"/>
</dbReference>
<dbReference type="SUPFAM" id="SSF52540">
    <property type="entry name" value="P-loop containing nucleoside triphosphate hydrolases"/>
    <property type="match status" value="1"/>
</dbReference>
<dbReference type="RefSeq" id="WP_258779582.1">
    <property type="nucleotide sequence ID" value="NZ_JANUGP010000012.1"/>
</dbReference>
<dbReference type="PANTHER" id="PTHR47691">
    <property type="entry name" value="REGULATOR-RELATED"/>
    <property type="match status" value="1"/>
</dbReference>
<protein>
    <submittedName>
        <fullName evidence="2">Tetratricopeptide repeat protein</fullName>
    </submittedName>
</protein>
<dbReference type="Gene3D" id="3.40.50.300">
    <property type="entry name" value="P-loop containing nucleotide triphosphate hydrolases"/>
    <property type="match status" value="1"/>
</dbReference>
<evidence type="ECO:0000313" key="2">
    <source>
        <dbReference type="EMBL" id="MCS0603101.1"/>
    </source>
</evidence>
<dbReference type="Gene3D" id="1.25.40.10">
    <property type="entry name" value="Tetratricopeptide repeat domain"/>
    <property type="match status" value="1"/>
</dbReference>
<gene>
    <name evidence="2" type="ORF">NX794_18060</name>
</gene>
<dbReference type="Pfam" id="PF13424">
    <property type="entry name" value="TPR_12"/>
    <property type="match status" value="1"/>
</dbReference>
<dbReference type="InterPro" id="IPR027417">
    <property type="entry name" value="P-loop_NTPase"/>
</dbReference>
<evidence type="ECO:0000313" key="3">
    <source>
        <dbReference type="Proteomes" id="UP001205612"/>
    </source>
</evidence>
<name>A0ABT2B3M1_9ACTN</name>
<feature type="region of interest" description="Disordered" evidence="1">
    <location>
        <begin position="303"/>
        <end position="323"/>
    </location>
</feature>
<dbReference type="PANTHER" id="PTHR47691:SF3">
    <property type="entry name" value="HTH-TYPE TRANSCRIPTIONAL REGULATOR RV0890C-RELATED"/>
    <property type="match status" value="1"/>
</dbReference>